<evidence type="ECO:0000256" key="1">
    <source>
        <dbReference type="ARBA" id="ARBA00022478"/>
    </source>
</evidence>
<evidence type="ECO:0000256" key="5">
    <source>
        <dbReference type="ARBA" id="ARBA00022705"/>
    </source>
</evidence>
<comment type="function">
    <text evidence="12">RNA polymerase that catalyzes the synthesis of short RNA molecules used as primers for DNA polymerase during DNA replication.</text>
</comment>
<proteinExistence type="inferred from homology"/>
<dbReference type="EMBL" id="JACHXO010000007">
    <property type="protein sequence ID" value="MBB3196282.1"/>
    <property type="molecule type" value="Genomic_DNA"/>
</dbReference>
<protein>
    <recommendedName>
        <fullName evidence="12">DNA primase</fullName>
        <ecNumber evidence="12">2.7.7.101</ecNumber>
    </recommendedName>
</protein>
<keyword evidence="16" id="KW-1185">Reference proteome</keyword>
<evidence type="ECO:0000256" key="3">
    <source>
        <dbReference type="ARBA" id="ARBA00022679"/>
    </source>
</evidence>
<dbReference type="CDD" id="cd03364">
    <property type="entry name" value="TOPRIM_DnaG_primases"/>
    <property type="match status" value="1"/>
</dbReference>
<dbReference type="InterPro" id="IPR019475">
    <property type="entry name" value="DNA_primase_DnaB-bd"/>
</dbReference>
<organism evidence="15 16">
    <name type="scientific">Roseateles terrae</name>
    <dbReference type="NCBI Taxonomy" id="431060"/>
    <lineage>
        <taxon>Bacteria</taxon>
        <taxon>Pseudomonadati</taxon>
        <taxon>Pseudomonadota</taxon>
        <taxon>Betaproteobacteria</taxon>
        <taxon>Burkholderiales</taxon>
        <taxon>Sphaerotilaceae</taxon>
        <taxon>Roseateles</taxon>
    </lineage>
</organism>
<dbReference type="Pfam" id="PF13155">
    <property type="entry name" value="Toprim_2"/>
    <property type="match status" value="1"/>
</dbReference>
<dbReference type="GO" id="GO:0016779">
    <property type="term" value="F:nucleotidyltransferase activity"/>
    <property type="evidence" value="ECO:0007669"/>
    <property type="project" value="UniProtKB-KW"/>
</dbReference>
<dbReference type="InterPro" id="IPR034151">
    <property type="entry name" value="TOPRIM_DnaG_bac"/>
</dbReference>
<feature type="compositionally biased region" description="Gly residues" evidence="13">
    <location>
        <begin position="442"/>
        <end position="458"/>
    </location>
</feature>
<keyword evidence="9" id="KW-0460">Magnesium</keyword>
<dbReference type="InterPro" id="IPR037068">
    <property type="entry name" value="DNA_primase_core_N_sf"/>
</dbReference>
<evidence type="ECO:0000256" key="11">
    <source>
        <dbReference type="ARBA" id="ARBA00023163"/>
    </source>
</evidence>
<dbReference type="Pfam" id="PF01807">
    <property type="entry name" value="Zn_ribbon_DnaG"/>
    <property type="match status" value="1"/>
</dbReference>
<keyword evidence="4 12" id="KW-0548">Nucleotidyltransferase</keyword>
<evidence type="ECO:0000256" key="12">
    <source>
        <dbReference type="HAMAP-Rule" id="MF_00974"/>
    </source>
</evidence>
<dbReference type="SUPFAM" id="SSF57783">
    <property type="entry name" value="Zinc beta-ribbon"/>
    <property type="match status" value="1"/>
</dbReference>
<dbReference type="SUPFAM" id="SSF56731">
    <property type="entry name" value="DNA primase core"/>
    <property type="match status" value="1"/>
</dbReference>
<keyword evidence="11 12" id="KW-0804">Transcription</keyword>
<dbReference type="Pfam" id="PF10410">
    <property type="entry name" value="DnaB_bind"/>
    <property type="match status" value="1"/>
</dbReference>
<dbReference type="SMART" id="SM00493">
    <property type="entry name" value="TOPRIM"/>
    <property type="match status" value="1"/>
</dbReference>
<evidence type="ECO:0000259" key="14">
    <source>
        <dbReference type="PROSITE" id="PS50880"/>
    </source>
</evidence>
<dbReference type="PANTHER" id="PTHR30313">
    <property type="entry name" value="DNA PRIMASE"/>
    <property type="match status" value="1"/>
</dbReference>
<dbReference type="InterPro" id="IPR006295">
    <property type="entry name" value="DNA_primase_DnaG"/>
</dbReference>
<dbReference type="EC" id="2.7.7.101" evidence="12"/>
<dbReference type="InterPro" id="IPR036977">
    <property type="entry name" value="DNA_primase_Znf_CHC2"/>
</dbReference>
<dbReference type="InterPro" id="IPR006171">
    <property type="entry name" value="TOPRIM_dom"/>
</dbReference>
<reference evidence="15 16" key="1">
    <citation type="submission" date="2020-08" db="EMBL/GenBank/DDBJ databases">
        <title>Genomic Encyclopedia of Type Strains, Phase III (KMG-III): the genomes of soil and plant-associated and newly described type strains.</title>
        <authorList>
            <person name="Whitman W."/>
        </authorList>
    </citation>
    <scope>NUCLEOTIDE SEQUENCE [LARGE SCALE GENOMIC DNA]</scope>
    <source>
        <strain evidence="15 16">CECT 7247</strain>
    </source>
</reference>
<comment type="cofactor">
    <cofactor evidence="12">
        <name>Zn(2+)</name>
        <dbReference type="ChEBI" id="CHEBI:29105"/>
    </cofactor>
    <text evidence="12">Binds 1 zinc ion per monomer.</text>
</comment>
<feature type="compositionally biased region" description="Low complexity" evidence="13">
    <location>
        <begin position="459"/>
        <end position="469"/>
    </location>
</feature>
<comment type="domain">
    <text evidence="12">Contains an N-terminal zinc-binding domain, a central core domain that contains the primase activity, and a C-terminal DnaB-binding domain.</text>
</comment>
<keyword evidence="8 12" id="KW-0862">Zinc</keyword>
<feature type="domain" description="Toprim" evidence="14">
    <location>
        <begin position="247"/>
        <end position="329"/>
    </location>
</feature>
<dbReference type="Gene3D" id="1.20.50.20">
    <property type="entry name" value="DnaG, RNA polymerase domain, helical bundle"/>
    <property type="match status" value="1"/>
</dbReference>
<evidence type="ECO:0000256" key="7">
    <source>
        <dbReference type="ARBA" id="ARBA00022771"/>
    </source>
</evidence>
<dbReference type="Gene3D" id="3.90.580.10">
    <property type="entry name" value="Zinc finger, CHC2-type domain"/>
    <property type="match status" value="1"/>
</dbReference>
<evidence type="ECO:0000256" key="6">
    <source>
        <dbReference type="ARBA" id="ARBA00022723"/>
    </source>
</evidence>
<feature type="zinc finger region" description="CHC2-type" evidence="12">
    <location>
        <begin position="21"/>
        <end position="45"/>
    </location>
</feature>
<accession>A0ABR6GVZ5</accession>
<dbReference type="InterPro" id="IPR050219">
    <property type="entry name" value="DnaG_primase"/>
</dbReference>
<dbReference type="InterPro" id="IPR030846">
    <property type="entry name" value="DnaG_bac"/>
</dbReference>
<gene>
    <name evidence="12" type="primary">dnaG</name>
    <name evidence="15" type="ORF">FHS28_003694</name>
</gene>
<feature type="region of interest" description="Disordered" evidence="13">
    <location>
        <begin position="424"/>
        <end position="504"/>
    </location>
</feature>
<dbReference type="PROSITE" id="PS50880">
    <property type="entry name" value="TOPRIM"/>
    <property type="match status" value="1"/>
</dbReference>
<comment type="caution">
    <text evidence="15">The sequence shown here is derived from an EMBL/GenBank/DDBJ whole genome shotgun (WGS) entry which is preliminary data.</text>
</comment>
<keyword evidence="10 12" id="KW-0238">DNA-binding</keyword>
<evidence type="ECO:0000313" key="16">
    <source>
        <dbReference type="Proteomes" id="UP000574369"/>
    </source>
</evidence>
<keyword evidence="6 12" id="KW-0479">Metal-binding</keyword>
<dbReference type="Proteomes" id="UP000574369">
    <property type="component" value="Unassembled WGS sequence"/>
</dbReference>
<comment type="subunit">
    <text evidence="12">Monomer. Interacts with DnaB.</text>
</comment>
<keyword evidence="7 12" id="KW-0863">Zinc-finger</keyword>
<dbReference type="Gene3D" id="3.40.1360.10">
    <property type="match status" value="1"/>
</dbReference>
<evidence type="ECO:0000256" key="13">
    <source>
        <dbReference type="SAM" id="MobiDB-lite"/>
    </source>
</evidence>
<dbReference type="InterPro" id="IPR013264">
    <property type="entry name" value="DNAG_N"/>
</dbReference>
<feature type="compositionally biased region" description="Basic and acidic residues" evidence="13">
    <location>
        <begin position="581"/>
        <end position="591"/>
    </location>
</feature>
<name>A0ABR6GVZ5_9BURK</name>
<evidence type="ECO:0000256" key="8">
    <source>
        <dbReference type="ARBA" id="ARBA00022833"/>
    </source>
</evidence>
<keyword evidence="2 12" id="KW-0639">Primosome</keyword>
<dbReference type="NCBIfam" id="TIGR01391">
    <property type="entry name" value="dnaG"/>
    <property type="match status" value="1"/>
</dbReference>
<keyword evidence="1 12" id="KW-0240">DNA-directed RNA polymerase</keyword>
<dbReference type="Pfam" id="PF08275">
    <property type="entry name" value="DNAG_N"/>
    <property type="match status" value="1"/>
</dbReference>
<evidence type="ECO:0000313" key="15">
    <source>
        <dbReference type="EMBL" id="MBB3196282.1"/>
    </source>
</evidence>
<dbReference type="RefSeq" id="WP_375140778.1">
    <property type="nucleotide sequence ID" value="NZ_JACHXO010000007.1"/>
</dbReference>
<dbReference type="SMART" id="SM00400">
    <property type="entry name" value="ZnF_CHCC"/>
    <property type="match status" value="1"/>
</dbReference>
<dbReference type="InterPro" id="IPR002694">
    <property type="entry name" value="Znf_CHC2"/>
</dbReference>
<dbReference type="HAMAP" id="MF_00974">
    <property type="entry name" value="DNA_primase_DnaG"/>
    <property type="match status" value="1"/>
</dbReference>
<dbReference type="PANTHER" id="PTHR30313:SF2">
    <property type="entry name" value="DNA PRIMASE"/>
    <property type="match status" value="1"/>
</dbReference>
<evidence type="ECO:0000256" key="4">
    <source>
        <dbReference type="ARBA" id="ARBA00022695"/>
    </source>
</evidence>
<keyword evidence="3 12" id="KW-0808">Transferase</keyword>
<evidence type="ECO:0000256" key="2">
    <source>
        <dbReference type="ARBA" id="ARBA00022515"/>
    </source>
</evidence>
<sequence>MDIVSRHVDLKKAGINHKGLCPFHGEKSPSFIVSPSRQTYHCFGCGVHGNAVGFLMEHLGIGFVDAVRDLAQQAGMQVPEDDRSPADREREKLVKQRQATLTEVLAKASQHYRQQLKSSPRAIDYLKGRGLTGQIAAQFGLGYSPEGWRTLASAFPAYDDPLLVETGLVILQDDPGKSEAEQRRYDRFRDRIMFPIRNVQGDVIGFGGRVLDKGEPKYLNSPETPVFSKGKELYGLYEARPDMRRRGYALVVEGYMDVVALAQSGFGNAVATLGTACTQDHVQKLFRFTESVVFSFDGDAAGRRAAGRAMEAALPHATETRTIKFLFLPAEHDPDSYVRELGADAFERCVEQAIPLSRQLMDSAAEGCDLGSPEGRARMLTNARPLWFALPEGLLKRQLLGELARRAQLPDQELLGLWQATAPRPRMEHRQGDAPAMQAGHGAPGAYGAHGGHGGHGAPGRATRAAGAPSGDGAGPGPHPHFADIPTSAYGDEGDFHGDLHDIAPPVDAHGGYGGYGASPAMGGGAPGGAGGAGGGYGNGNRYGPGYGAQGSPSGAAGASASGGFKGKGDFKGKFGGKGGRWNDWKRRDQDPTIGMPRKAPPAPMDHAVRMLLLHGELWQVLSEQDLQLLHELPAEHGQLIAWLERFMMDHGPSPWAVLQIALVEADQLELAQRVCGGPLTAPPADESAHDEFRHVMRKLWIVRLEQEATQIATSQSPDIGKLKLIRNQIEELKAV</sequence>
<comment type="similarity">
    <text evidence="12">Belongs to the DnaG primase family.</text>
</comment>
<evidence type="ECO:0000256" key="9">
    <source>
        <dbReference type="ARBA" id="ARBA00022842"/>
    </source>
</evidence>
<comment type="catalytic activity">
    <reaction evidence="12">
        <text>ssDNA + n NTP = ssDNA/pppN(pN)n-1 hybrid + (n-1) diphosphate.</text>
        <dbReference type="EC" id="2.7.7.101"/>
    </reaction>
</comment>
<feature type="region of interest" description="Disordered" evidence="13">
    <location>
        <begin position="567"/>
        <end position="602"/>
    </location>
</feature>
<keyword evidence="5 12" id="KW-0235">DNA replication</keyword>
<dbReference type="Gene3D" id="3.90.980.10">
    <property type="entry name" value="DNA primase, catalytic core, N-terminal domain"/>
    <property type="match status" value="1"/>
</dbReference>
<evidence type="ECO:0000256" key="10">
    <source>
        <dbReference type="ARBA" id="ARBA00023125"/>
    </source>
</evidence>